<gene>
    <name evidence="1" type="ORF">UFOPK1827_00688</name>
    <name evidence="2" type="ORF">UFOPK2000_00258</name>
</gene>
<dbReference type="EMBL" id="CAEZUO010000023">
    <property type="protein sequence ID" value="CAB4602196.1"/>
    <property type="molecule type" value="Genomic_DNA"/>
</dbReference>
<reference evidence="1" key="1">
    <citation type="submission" date="2020-05" db="EMBL/GenBank/DDBJ databases">
        <authorList>
            <person name="Chiriac C."/>
            <person name="Salcher M."/>
            <person name="Ghai R."/>
            <person name="Kavagutti S V."/>
        </authorList>
    </citation>
    <scope>NUCLEOTIDE SEQUENCE</scope>
</reference>
<organism evidence="1">
    <name type="scientific">freshwater metagenome</name>
    <dbReference type="NCBI Taxonomy" id="449393"/>
    <lineage>
        <taxon>unclassified sequences</taxon>
        <taxon>metagenomes</taxon>
        <taxon>ecological metagenomes</taxon>
    </lineage>
</organism>
<name>A0A6J6GLV0_9ZZZZ</name>
<protein>
    <submittedName>
        <fullName evidence="1">Unannotated protein</fullName>
    </submittedName>
</protein>
<dbReference type="Pfam" id="PF11017">
    <property type="entry name" value="DUF2855"/>
    <property type="match status" value="1"/>
</dbReference>
<accession>A0A6J6GLV0</accession>
<proteinExistence type="predicted"/>
<evidence type="ECO:0000313" key="2">
    <source>
        <dbReference type="EMBL" id="CAB4623830.1"/>
    </source>
</evidence>
<evidence type="ECO:0000313" key="1">
    <source>
        <dbReference type="EMBL" id="CAB4602196.1"/>
    </source>
</evidence>
<dbReference type="InterPro" id="IPR021276">
    <property type="entry name" value="DUF2855"/>
</dbReference>
<sequence length="360" mass="39992">MTLETNRTDLSSTRFVADAHEELAPGQCRLHVEHFALTTNNITYGVFGDMLRYWDVFPTSDSGWGRIPTWGFAKVVESTSDELPIGERLFGFLPMSSETIITPGKVDERGVSDVAAHRVGLAGAYNRYQRCSTDPVYDAHREPQQMVLYPLFFTSFVIDDFLLDNEDFAATQAVVSSASSKTAIGFAQLAKKRGLKTVGLTSEGNREFVESLNVYSEVVTYDAVDSIAKSPAVYVDIAGNQDLLRAVHTHLDGVLNHSMVVGNTNWNHKATDTRALPAPTPEFLFAPSQIAKRTKEWGRDELDQRIGSAWKNYSEWCDTWLEFSQAVGNEDVLGVYETLRSGQPDPKLGYICSLPSEEAK</sequence>
<dbReference type="AlphaFoldDB" id="A0A6J6GLV0"/>
<dbReference type="Gene3D" id="3.40.50.720">
    <property type="entry name" value="NAD(P)-binding Rossmann-like Domain"/>
    <property type="match status" value="1"/>
</dbReference>
<dbReference type="EMBL" id="CAEZVK010000014">
    <property type="protein sequence ID" value="CAB4623830.1"/>
    <property type="molecule type" value="Genomic_DNA"/>
</dbReference>